<organism evidence="1 2">
    <name type="scientific">Elysia crispata</name>
    <name type="common">lettuce slug</name>
    <dbReference type="NCBI Taxonomy" id="231223"/>
    <lineage>
        <taxon>Eukaryota</taxon>
        <taxon>Metazoa</taxon>
        <taxon>Spiralia</taxon>
        <taxon>Lophotrochozoa</taxon>
        <taxon>Mollusca</taxon>
        <taxon>Gastropoda</taxon>
        <taxon>Heterobranchia</taxon>
        <taxon>Euthyneura</taxon>
        <taxon>Panpulmonata</taxon>
        <taxon>Sacoglossa</taxon>
        <taxon>Placobranchoidea</taxon>
        <taxon>Plakobranchidae</taxon>
        <taxon>Elysia</taxon>
    </lineage>
</organism>
<gene>
    <name evidence="1" type="ORF">RRG08_013379</name>
</gene>
<name>A0AAE0YTN2_9GAST</name>
<dbReference type="EMBL" id="JAWDGP010005581">
    <property type="protein sequence ID" value="KAK3755927.1"/>
    <property type="molecule type" value="Genomic_DNA"/>
</dbReference>
<evidence type="ECO:0000313" key="1">
    <source>
        <dbReference type="EMBL" id="KAK3755927.1"/>
    </source>
</evidence>
<proteinExistence type="predicted"/>
<reference evidence="1" key="1">
    <citation type="journal article" date="2023" name="G3 (Bethesda)">
        <title>A reference genome for the long-term kleptoplast-retaining sea slug Elysia crispata morphotype clarki.</title>
        <authorList>
            <person name="Eastman K.E."/>
            <person name="Pendleton A.L."/>
            <person name="Shaikh M.A."/>
            <person name="Suttiyut T."/>
            <person name="Ogas R."/>
            <person name="Tomko P."/>
            <person name="Gavelis G."/>
            <person name="Widhalm J.R."/>
            <person name="Wisecaver J.H."/>
        </authorList>
    </citation>
    <scope>NUCLEOTIDE SEQUENCE</scope>
    <source>
        <strain evidence="1">ECLA1</strain>
    </source>
</reference>
<keyword evidence="2" id="KW-1185">Reference proteome</keyword>
<dbReference type="Proteomes" id="UP001283361">
    <property type="component" value="Unassembled WGS sequence"/>
</dbReference>
<sequence length="103" mass="11485">MNYDVTLIRLGSTQVADRLRHFSSRLGFSPWTKTPKLPQWSAPIILDIPQAGGGVHRPTAGDVDVHALELCHLAANTSNSNSRRVYIKRVDCAARTGRRNIHR</sequence>
<accession>A0AAE0YTN2</accession>
<evidence type="ECO:0000313" key="2">
    <source>
        <dbReference type="Proteomes" id="UP001283361"/>
    </source>
</evidence>
<comment type="caution">
    <text evidence="1">The sequence shown here is derived from an EMBL/GenBank/DDBJ whole genome shotgun (WGS) entry which is preliminary data.</text>
</comment>
<dbReference type="AlphaFoldDB" id="A0AAE0YTN2"/>
<protein>
    <submittedName>
        <fullName evidence="1">Uncharacterized protein</fullName>
    </submittedName>
</protein>